<dbReference type="Pfam" id="PF00356">
    <property type="entry name" value="LacI"/>
    <property type="match status" value="1"/>
</dbReference>
<feature type="domain" description="HTH lacI-type" evidence="4">
    <location>
        <begin position="9"/>
        <end position="63"/>
    </location>
</feature>
<dbReference type="Gene3D" id="1.10.260.40">
    <property type="entry name" value="lambda repressor-like DNA-binding domains"/>
    <property type="match status" value="1"/>
</dbReference>
<dbReference type="EMBL" id="JBHSLV010000008">
    <property type="protein sequence ID" value="MFC5392171.1"/>
    <property type="molecule type" value="Genomic_DNA"/>
</dbReference>
<evidence type="ECO:0000313" key="5">
    <source>
        <dbReference type="EMBL" id="MFC5392171.1"/>
    </source>
</evidence>
<keyword evidence="1" id="KW-0805">Transcription regulation</keyword>
<sequence>MSEDETLAPTLRDIADAAGVSVASVSKVLNNRGGVSDESRRRILGLAEQLGYQGNRSARSLQKAGVDGAVLIIPAEAYSNSQFYEGVVQSIIAEAAANSLKLDVRLTSHADGRVIAELDELLAARPGAVMAVGMDDPAVIDRLVDSKLPAVLVNGMDRTMRLDCVLPDNWSAGWLATRRLLSAGHRRIVHVASRHRLSMQRRLEGFKMALEEAGIAFDADRHLIDLLQMKVELPQAQRAIRQALQDGRLDGVTAFFCATDVVALSVMQGLQSEGVRVPDDVSVIGIDDISIATHSRPPLTTIRIDRGELGRLGVQSLMRRIAEPEASVLRVNIGVRLIERATIGQLAHGG</sequence>
<accession>A0ABW0H576</accession>
<dbReference type="PROSITE" id="PS50932">
    <property type="entry name" value="HTH_LACI_2"/>
    <property type="match status" value="1"/>
</dbReference>
<dbReference type="InterPro" id="IPR028082">
    <property type="entry name" value="Peripla_BP_I"/>
</dbReference>
<dbReference type="InterPro" id="IPR046335">
    <property type="entry name" value="LacI/GalR-like_sensor"/>
</dbReference>
<dbReference type="PANTHER" id="PTHR30146:SF154">
    <property type="entry name" value="TRANSCRIPTION REGULATOR, MEMBER OF GALR FAMILY"/>
    <property type="match status" value="1"/>
</dbReference>
<keyword evidence="6" id="KW-1185">Reference proteome</keyword>
<evidence type="ECO:0000256" key="1">
    <source>
        <dbReference type="ARBA" id="ARBA00023015"/>
    </source>
</evidence>
<dbReference type="CDD" id="cd06267">
    <property type="entry name" value="PBP1_LacI_sugar_binding-like"/>
    <property type="match status" value="1"/>
</dbReference>
<keyword evidence="3" id="KW-0804">Transcription</keyword>
<protein>
    <submittedName>
        <fullName evidence="5">LacI family DNA-binding transcriptional regulator</fullName>
    </submittedName>
</protein>
<dbReference type="SUPFAM" id="SSF53822">
    <property type="entry name" value="Periplasmic binding protein-like I"/>
    <property type="match status" value="1"/>
</dbReference>
<dbReference type="PROSITE" id="PS00356">
    <property type="entry name" value="HTH_LACI_1"/>
    <property type="match status" value="1"/>
</dbReference>
<evidence type="ECO:0000256" key="3">
    <source>
        <dbReference type="ARBA" id="ARBA00023163"/>
    </source>
</evidence>
<proteinExistence type="predicted"/>
<evidence type="ECO:0000313" key="6">
    <source>
        <dbReference type="Proteomes" id="UP001596104"/>
    </source>
</evidence>
<dbReference type="RefSeq" id="WP_377006888.1">
    <property type="nucleotide sequence ID" value="NZ_JBHSLV010000008.1"/>
</dbReference>
<dbReference type="InterPro" id="IPR000843">
    <property type="entry name" value="HTH_LacI"/>
</dbReference>
<dbReference type="CDD" id="cd01392">
    <property type="entry name" value="HTH_LacI"/>
    <property type="match status" value="1"/>
</dbReference>
<dbReference type="GO" id="GO:0003677">
    <property type="term" value="F:DNA binding"/>
    <property type="evidence" value="ECO:0007669"/>
    <property type="project" value="UniProtKB-KW"/>
</dbReference>
<keyword evidence="2 5" id="KW-0238">DNA-binding</keyword>
<dbReference type="SMART" id="SM00354">
    <property type="entry name" value="HTH_LACI"/>
    <property type="match status" value="1"/>
</dbReference>
<comment type="caution">
    <text evidence="5">The sequence shown here is derived from an EMBL/GenBank/DDBJ whole genome shotgun (WGS) entry which is preliminary data.</text>
</comment>
<gene>
    <name evidence="5" type="ORF">ACFPPC_05880</name>
</gene>
<name>A0ABW0H576_9HYPH</name>
<dbReference type="Proteomes" id="UP001596104">
    <property type="component" value="Unassembled WGS sequence"/>
</dbReference>
<dbReference type="InterPro" id="IPR010982">
    <property type="entry name" value="Lambda_DNA-bd_dom_sf"/>
</dbReference>
<dbReference type="SUPFAM" id="SSF47413">
    <property type="entry name" value="lambda repressor-like DNA-binding domains"/>
    <property type="match status" value="1"/>
</dbReference>
<evidence type="ECO:0000259" key="4">
    <source>
        <dbReference type="PROSITE" id="PS50932"/>
    </source>
</evidence>
<dbReference type="PANTHER" id="PTHR30146">
    <property type="entry name" value="LACI-RELATED TRANSCRIPTIONAL REPRESSOR"/>
    <property type="match status" value="1"/>
</dbReference>
<organism evidence="5 6">
    <name type="scientific">Bosea vestrisii</name>
    <dbReference type="NCBI Taxonomy" id="151416"/>
    <lineage>
        <taxon>Bacteria</taxon>
        <taxon>Pseudomonadati</taxon>
        <taxon>Pseudomonadota</taxon>
        <taxon>Alphaproteobacteria</taxon>
        <taxon>Hyphomicrobiales</taxon>
        <taxon>Boseaceae</taxon>
        <taxon>Bosea</taxon>
    </lineage>
</organism>
<reference evidence="6" key="1">
    <citation type="journal article" date="2019" name="Int. J. Syst. Evol. Microbiol.">
        <title>The Global Catalogue of Microorganisms (GCM) 10K type strain sequencing project: providing services to taxonomists for standard genome sequencing and annotation.</title>
        <authorList>
            <consortium name="The Broad Institute Genomics Platform"/>
            <consortium name="The Broad Institute Genome Sequencing Center for Infectious Disease"/>
            <person name="Wu L."/>
            <person name="Ma J."/>
        </authorList>
    </citation>
    <scope>NUCLEOTIDE SEQUENCE [LARGE SCALE GENOMIC DNA]</scope>
    <source>
        <strain evidence="6">CGMCC 1.16326</strain>
    </source>
</reference>
<dbReference type="Pfam" id="PF13377">
    <property type="entry name" value="Peripla_BP_3"/>
    <property type="match status" value="1"/>
</dbReference>
<evidence type="ECO:0000256" key="2">
    <source>
        <dbReference type="ARBA" id="ARBA00023125"/>
    </source>
</evidence>
<dbReference type="Gene3D" id="3.40.50.2300">
    <property type="match status" value="2"/>
</dbReference>